<keyword evidence="2" id="KW-0663">Pyridoxal phosphate</keyword>
<protein>
    <submittedName>
        <fullName evidence="5">Cysteine synthase family protein</fullName>
    </submittedName>
</protein>
<evidence type="ECO:0000259" key="4">
    <source>
        <dbReference type="Pfam" id="PF00291"/>
    </source>
</evidence>
<comment type="caution">
    <text evidence="5">The sequence shown here is derived from an EMBL/GenBank/DDBJ whole genome shotgun (WGS) entry which is preliminary data.</text>
</comment>
<dbReference type="OrthoDB" id="9805733at2"/>
<dbReference type="Proteomes" id="UP000460272">
    <property type="component" value="Unassembled WGS sequence"/>
</dbReference>
<dbReference type="SUPFAM" id="SSF53686">
    <property type="entry name" value="Tryptophan synthase beta subunit-like PLP-dependent enzymes"/>
    <property type="match status" value="1"/>
</dbReference>
<dbReference type="EMBL" id="RPFW01000009">
    <property type="protein sequence ID" value="TVZ00422.1"/>
    <property type="molecule type" value="Genomic_DNA"/>
</dbReference>
<evidence type="ECO:0000313" key="6">
    <source>
        <dbReference type="Proteomes" id="UP000460272"/>
    </source>
</evidence>
<dbReference type="GO" id="GO:1901605">
    <property type="term" value="P:alpha-amino acid metabolic process"/>
    <property type="evidence" value="ECO:0007669"/>
    <property type="project" value="UniProtKB-ARBA"/>
</dbReference>
<dbReference type="RefSeq" id="WP_145861222.1">
    <property type="nucleotide sequence ID" value="NZ_RPFW01000009.1"/>
</dbReference>
<comment type="cofactor">
    <cofactor evidence="1">
        <name>pyridoxal 5'-phosphate</name>
        <dbReference type="ChEBI" id="CHEBI:597326"/>
    </cofactor>
</comment>
<dbReference type="CDD" id="cd01561">
    <property type="entry name" value="CBS_like"/>
    <property type="match status" value="1"/>
</dbReference>
<evidence type="ECO:0000256" key="3">
    <source>
        <dbReference type="SAM" id="MobiDB-lite"/>
    </source>
</evidence>
<dbReference type="PANTHER" id="PTHR10314">
    <property type="entry name" value="CYSTATHIONINE BETA-SYNTHASE"/>
    <property type="match status" value="1"/>
</dbReference>
<sequence>MEMERPGGLSAIGNTPVVRLAQLAGDCCAEVWVKMEAANPTGSYKDRMALAMIEAAEADGRLRPGQLVVEYTGGSTGSSLAFVCAVKGYPLRIVSSDAFADEKIRTMRAFGAEVELIQSPEGITPGLIPSMMRRAAEIAEQTGAFATDQFNNADMVDGYRRLGEELLEQLPGPPPVSAFCGYVGTAGCFLGVSRALAAGLPGLHRVVVEPAESAVLSGRPPGTHHIEGGGTGQRPPQLWPADYDEVIAVPEADAFRTARLAARGEGIFSGPSTGANLAAALEIARRLGPGHRVVTIQVDSGLKYLTGQLYS</sequence>
<feature type="region of interest" description="Disordered" evidence="3">
    <location>
        <begin position="214"/>
        <end position="237"/>
    </location>
</feature>
<name>A0A6P2BN67_9ACTN</name>
<evidence type="ECO:0000256" key="2">
    <source>
        <dbReference type="ARBA" id="ARBA00022898"/>
    </source>
</evidence>
<dbReference type="AlphaFoldDB" id="A0A6P2BN67"/>
<accession>A0A6P2BN67</accession>
<feature type="domain" description="Tryptophan synthase beta chain-like PALP" evidence="4">
    <location>
        <begin position="11"/>
        <end position="296"/>
    </location>
</feature>
<proteinExistence type="predicted"/>
<dbReference type="InterPro" id="IPR050214">
    <property type="entry name" value="Cys_Synth/Cystath_Beta-Synth"/>
</dbReference>
<dbReference type="Pfam" id="PF00291">
    <property type="entry name" value="PALP"/>
    <property type="match status" value="1"/>
</dbReference>
<keyword evidence="6" id="KW-1185">Reference proteome</keyword>
<dbReference type="InterPro" id="IPR036052">
    <property type="entry name" value="TrpB-like_PALP_sf"/>
</dbReference>
<dbReference type="InterPro" id="IPR001926">
    <property type="entry name" value="TrpB-like_PALP"/>
</dbReference>
<reference evidence="5 6" key="1">
    <citation type="submission" date="2018-11" db="EMBL/GenBank/DDBJ databases">
        <title>Trebonia kvetii gen.nov., sp.nov., a novel acidophilic actinobacterium, and proposal of the new actinobacterial family Treboniaceae fam. nov.</title>
        <authorList>
            <person name="Rapoport D."/>
            <person name="Sagova-Mareckova M."/>
            <person name="Sedlacek I."/>
            <person name="Provaznik J."/>
            <person name="Kralova S."/>
            <person name="Pavlinic D."/>
            <person name="Benes V."/>
            <person name="Kopecky J."/>
        </authorList>
    </citation>
    <scope>NUCLEOTIDE SEQUENCE [LARGE SCALE GENOMIC DNA]</scope>
    <source>
        <strain evidence="5 6">15Tr583</strain>
    </source>
</reference>
<evidence type="ECO:0000256" key="1">
    <source>
        <dbReference type="ARBA" id="ARBA00001933"/>
    </source>
</evidence>
<gene>
    <name evidence="5" type="ORF">EAS64_37990</name>
</gene>
<dbReference type="Gene3D" id="3.40.50.1100">
    <property type="match status" value="2"/>
</dbReference>
<organism evidence="5 6">
    <name type="scientific">Trebonia kvetii</name>
    <dbReference type="NCBI Taxonomy" id="2480626"/>
    <lineage>
        <taxon>Bacteria</taxon>
        <taxon>Bacillati</taxon>
        <taxon>Actinomycetota</taxon>
        <taxon>Actinomycetes</taxon>
        <taxon>Streptosporangiales</taxon>
        <taxon>Treboniaceae</taxon>
        <taxon>Trebonia</taxon>
    </lineage>
</organism>
<evidence type="ECO:0000313" key="5">
    <source>
        <dbReference type="EMBL" id="TVZ00422.1"/>
    </source>
</evidence>